<evidence type="ECO:0000256" key="12">
    <source>
        <dbReference type="ARBA" id="ARBA00022833"/>
    </source>
</evidence>
<dbReference type="PIRSF" id="PIRSF001455">
    <property type="entry name" value="DHQ_synth"/>
    <property type="match status" value="1"/>
</dbReference>
<keyword evidence="11 17" id="KW-0547">Nucleotide-binding</keyword>
<dbReference type="Proteomes" id="UP000018895">
    <property type="component" value="Unassembled WGS sequence"/>
</dbReference>
<evidence type="ECO:0000256" key="14">
    <source>
        <dbReference type="ARBA" id="ARBA00023141"/>
    </source>
</evidence>
<evidence type="ECO:0000256" key="10">
    <source>
        <dbReference type="ARBA" id="ARBA00022723"/>
    </source>
</evidence>
<evidence type="ECO:0000256" key="15">
    <source>
        <dbReference type="ARBA" id="ARBA00023239"/>
    </source>
</evidence>
<protein>
    <recommendedName>
        <fullName evidence="7 17">3-dehydroquinate synthase</fullName>
        <shortName evidence="17">DHQS</shortName>
        <ecNumber evidence="6 17">4.2.3.4</ecNumber>
    </recommendedName>
</protein>
<dbReference type="NCBIfam" id="TIGR01357">
    <property type="entry name" value="aroB"/>
    <property type="match status" value="1"/>
</dbReference>
<keyword evidence="12 17" id="KW-0862">Zinc</keyword>
<evidence type="ECO:0000256" key="7">
    <source>
        <dbReference type="ARBA" id="ARBA00017684"/>
    </source>
</evidence>
<dbReference type="EC" id="4.2.3.4" evidence="6 17"/>
<keyword evidence="16 17" id="KW-0170">Cobalt</keyword>
<dbReference type="HAMAP" id="MF_00110">
    <property type="entry name" value="DHQ_synthase"/>
    <property type="match status" value="1"/>
</dbReference>
<dbReference type="GO" id="GO:0008652">
    <property type="term" value="P:amino acid biosynthetic process"/>
    <property type="evidence" value="ECO:0007669"/>
    <property type="project" value="UniProtKB-KW"/>
</dbReference>
<dbReference type="PANTHER" id="PTHR43622:SF7">
    <property type="entry name" value="3-DEHYDROQUINATE SYNTHASE, CHLOROPLASTIC"/>
    <property type="match status" value="1"/>
</dbReference>
<dbReference type="OrthoDB" id="9806583at2"/>
<dbReference type="UniPathway" id="UPA00053">
    <property type="reaction ID" value="UER00085"/>
</dbReference>
<dbReference type="EMBL" id="BAUU01000002">
    <property type="protein sequence ID" value="GAE29018.1"/>
    <property type="molecule type" value="Genomic_DNA"/>
</dbReference>
<feature type="binding site" evidence="17">
    <location>
        <position position="247"/>
    </location>
    <ligand>
        <name>Zn(2+)</name>
        <dbReference type="ChEBI" id="CHEBI:29105"/>
    </ligand>
</feature>
<dbReference type="FunFam" id="3.40.50.1970:FF:000001">
    <property type="entry name" value="3-dehydroquinate synthase"/>
    <property type="match status" value="1"/>
</dbReference>
<comment type="catalytic activity">
    <reaction evidence="1 17">
        <text>7-phospho-2-dehydro-3-deoxy-D-arabino-heptonate = 3-dehydroquinate + phosphate</text>
        <dbReference type="Rhea" id="RHEA:21968"/>
        <dbReference type="ChEBI" id="CHEBI:32364"/>
        <dbReference type="ChEBI" id="CHEBI:43474"/>
        <dbReference type="ChEBI" id="CHEBI:58394"/>
        <dbReference type="EC" id="4.2.3.4"/>
    </reaction>
</comment>
<keyword evidence="13 17" id="KW-0520">NAD</keyword>
<keyword evidence="14 17" id="KW-0057">Aromatic amino acid biosynthesis</keyword>
<evidence type="ECO:0000256" key="2">
    <source>
        <dbReference type="ARBA" id="ARBA00001911"/>
    </source>
</evidence>
<evidence type="ECO:0000256" key="5">
    <source>
        <dbReference type="ARBA" id="ARBA00005412"/>
    </source>
</evidence>
<dbReference type="Pfam" id="PF01761">
    <property type="entry name" value="DHQ_synthase"/>
    <property type="match status" value="1"/>
</dbReference>
<keyword evidence="15 17" id="KW-0456">Lyase</keyword>
<evidence type="ECO:0000256" key="4">
    <source>
        <dbReference type="ARBA" id="ARBA00004661"/>
    </source>
</evidence>
<evidence type="ECO:0000256" key="1">
    <source>
        <dbReference type="ARBA" id="ARBA00001393"/>
    </source>
</evidence>
<evidence type="ECO:0000259" key="18">
    <source>
        <dbReference type="Pfam" id="PF01761"/>
    </source>
</evidence>
<evidence type="ECO:0000256" key="13">
    <source>
        <dbReference type="ARBA" id="ARBA00023027"/>
    </source>
</evidence>
<dbReference type="PANTHER" id="PTHR43622">
    <property type="entry name" value="3-DEHYDROQUINATE SYNTHASE"/>
    <property type="match status" value="1"/>
</dbReference>
<feature type="binding site" evidence="17">
    <location>
        <position position="184"/>
    </location>
    <ligand>
        <name>Zn(2+)</name>
        <dbReference type="ChEBI" id="CHEBI:29105"/>
    </ligand>
</feature>
<dbReference type="InterPro" id="IPR016037">
    <property type="entry name" value="DHQ_synth_AroB"/>
</dbReference>
<dbReference type="Gene3D" id="3.40.50.1970">
    <property type="match status" value="1"/>
</dbReference>
<feature type="binding site" evidence="17">
    <location>
        <begin position="72"/>
        <end position="77"/>
    </location>
    <ligand>
        <name>NAD(+)</name>
        <dbReference type="ChEBI" id="CHEBI:57540"/>
    </ligand>
</feature>
<keyword evidence="9 17" id="KW-0028">Amino-acid biosynthesis</keyword>
<dbReference type="InterPro" id="IPR030960">
    <property type="entry name" value="DHQS/DOIS_N"/>
</dbReference>
<dbReference type="InterPro" id="IPR030963">
    <property type="entry name" value="DHQ_synth_fam"/>
</dbReference>
<dbReference type="SUPFAM" id="SSF56796">
    <property type="entry name" value="Dehydroquinate synthase-like"/>
    <property type="match status" value="1"/>
</dbReference>
<feature type="binding site" evidence="17">
    <location>
        <position position="264"/>
    </location>
    <ligand>
        <name>Zn(2+)</name>
        <dbReference type="ChEBI" id="CHEBI:29105"/>
    </ligand>
</feature>
<dbReference type="CDD" id="cd08195">
    <property type="entry name" value="DHQS"/>
    <property type="match status" value="1"/>
</dbReference>
<comment type="cofactor">
    <cofactor evidence="17">
        <name>Co(2+)</name>
        <dbReference type="ChEBI" id="CHEBI:48828"/>
    </cofactor>
    <cofactor evidence="17">
        <name>Zn(2+)</name>
        <dbReference type="ChEBI" id="CHEBI:29105"/>
    </cofactor>
    <text evidence="17">Binds 1 divalent metal cation per subunit. Can use either Co(2+) or Zn(2+).</text>
</comment>
<evidence type="ECO:0000313" key="21">
    <source>
        <dbReference type="Proteomes" id="UP000018895"/>
    </source>
</evidence>
<organism evidence="20 21">
    <name type="scientific">Halalkalibacter hemicellulosilyticusJCM 9152</name>
    <dbReference type="NCBI Taxonomy" id="1236971"/>
    <lineage>
        <taxon>Bacteria</taxon>
        <taxon>Bacillati</taxon>
        <taxon>Bacillota</taxon>
        <taxon>Bacilli</taxon>
        <taxon>Bacillales</taxon>
        <taxon>Bacillaceae</taxon>
        <taxon>Halalkalibacter</taxon>
    </lineage>
</organism>
<feature type="domain" description="3-dehydroquinate synthase C-terminal" evidence="19">
    <location>
        <begin position="181"/>
        <end position="324"/>
    </location>
</feature>
<dbReference type="GO" id="GO:0046872">
    <property type="term" value="F:metal ion binding"/>
    <property type="evidence" value="ECO:0007669"/>
    <property type="project" value="UniProtKB-KW"/>
</dbReference>
<keyword evidence="8 17" id="KW-0963">Cytoplasm</keyword>
<dbReference type="GO" id="GO:0009423">
    <property type="term" value="P:chorismate biosynthetic process"/>
    <property type="evidence" value="ECO:0007669"/>
    <property type="project" value="UniProtKB-UniRule"/>
</dbReference>
<comment type="subcellular location">
    <subcellularLocation>
        <location evidence="3 17">Cytoplasm</location>
    </subcellularLocation>
</comment>
<evidence type="ECO:0000256" key="6">
    <source>
        <dbReference type="ARBA" id="ARBA00013031"/>
    </source>
</evidence>
<evidence type="ECO:0000256" key="9">
    <source>
        <dbReference type="ARBA" id="ARBA00022605"/>
    </source>
</evidence>
<comment type="cofactor">
    <cofactor evidence="2 17">
        <name>NAD(+)</name>
        <dbReference type="ChEBI" id="CHEBI:57540"/>
    </cofactor>
</comment>
<proteinExistence type="inferred from homology"/>
<dbReference type="InterPro" id="IPR050071">
    <property type="entry name" value="Dehydroquinate_synthase"/>
</dbReference>
<comment type="caution">
    <text evidence="17">Lacks conserved residue(s) required for the propagation of feature annotation.</text>
</comment>
<comment type="pathway">
    <text evidence="4 17">Metabolic intermediate biosynthesis; chorismate biosynthesis; chorismate from D-erythrose 4-phosphate and phosphoenolpyruvate: step 2/7.</text>
</comment>
<dbReference type="InterPro" id="IPR056179">
    <property type="entry name" value="DHQS_C"/>
</dbReference>
<dbReference type="AlphaFoldDB" id="W4QBH6"/>
<evidence type="ECO:0000256" key="8">
    <source>
        <dbReference type="ARBA" id="ARBA00022490"/>
    </source>
</evidence>
<keyword evidence="21" id="KW-1185">Reference proteome</keyword>
<feature type="binding site" evidence="17">
    <location>
        <position position="151"/>
    </location>
    <ligand>
        <name>NAD(+)</name>
        <dbReference type="ChEBI" id="CHEBI:57540"/>
    </ligand>
</feature>
<dbReference type="Gene3D" id="1.20.1090.10">
    <property type="entry name" value="Dehydroquinate synthase-like - alpha domain"/>
    <property type="match status" value="1"/>
</dbReference>
<comment type="similarity">
    <text evidence="5 17">Belongs to the sugar phosphate cyclases superfamily. Dehydroquinate synthase family.</text>
</comment>
<feature type="binding site" evidence="17">
    <location>
        <position position="142"/>
    </location>
    <ligand>
        <name>NAD(+)</name>
        <dbReference type="ChEBI" id="CHEBI:57540"/>
    </ligand>
</feature>
<dbReference type="GO" id="GO:0009073">
    <property type="term" value="P:aromatic amino acid family biosynthetic process"/>
    <property type="evidence" value="ECO:0007669"/>
    <property type="project" value="UniProtKB-KW"/>
</dbReference>
<gene>
    <name evidence="17" type="primary">aroB</name>
    <name evidence="20" type="ORF">JCM9152_357</name>
</gene>
<feature type="binding site" evidence="17">
    <location>
        <begin position="130"/>
        <end position="131"/>
    </location>
    <ligand>
        <name>NAD(+)</name>
        <dbReference type="ChEBI" id="CHEBI:57540"/>
    </ligand>
</feature>
<evidence type="ECO:0000259" key="19">
    <source>
        <dbReference type="Pfam" id="PF24621"/>
    </source>
</evidence>
<accession>W4QBH6</accession>
<evidence type="ECO:0000256" key="17">
    <source>
        <dbReference type="HAMAP-Rule" id="MF_00110"/>
    </source>
</evidence>
<sequence length="363" mass="40430">MGSVHVQTMSKQYEVRIDTGLRHQVGALLKELLQPVSSVLIVTDSNVAPFYLKDVIQSFDESAVVYDYVIESGEASKSFSVYEQLLTKALEVGLDRKSAVIALGGGVVGDLAGFVAATYMRGIRFVQMPTTLLAHDSSVGGKVAINHRLGKNMVGSFHQPEAVLYDTDCLMSLPEEEWKSGFAEVIKHGFIRDEAFLKQLEKEWTSFKTISVERLNDMLARSISVKADVVSEDEQEHGIRAHLNFGHTLGHAIEAQLGYGKITHGEAVAIGMLFALRLSEEMLNVNFHIEQYENWFLQLGYRTKIPASLNRERLLQTMSKDKKVEAGTIRMVLLKRLGEATIVNIPPEKIRVLLDERMEGAHG</sequence>
<dbReference type="GO" id="GO:0000166">
    <property type="term" value="F:nucleotide binding"/>
    <property type="evidence" value="ECO:0007669"/>
    <property type="project" value="UniProtKB-KW"/>
</dbReference>
<dbReference type="RefSeq" id="WP_035340163.1">
    <property type="nucleotide sequence ID" value="NZ_BAUU01000002.1"/>
</dbReference>
<dbReference type="STRING" id="1236971.JCM9152_357"/>
<feature type="binding site" evidence="17">
    <location>
        <begin position="106"/>
        <end position="110"/>
    </location>
    <ligand>
        <name>NAD(+)</name>
        <dbReference type="ChEBI" id="CHEBI:57540"/>
    </ligand>
</feature>
<keyword evidence="10 17" id="KW-0479">Metal-binding</keyword>
<evidence type="ECO:0000256" key="16">
    <source>
        <dbReference type="ARBA" id="ARBA00023285"/>
    </source>
</evidence>
<name>W4QBH6_9BACI</name>
<reference evidence="20" key="1">
    <citation type="journal article" date="2014" name="Genome Announc.">
        <title>Draft Genome Sequences of Three Alkaliphilic Bacillus Strains, Bacillus wakoensis JCM 9140T, Bacillus akibai JCM 9157T, and Bacillus hemicellulosilyticus JCM 9152T.</title>
        <authorList>
            <person name="Yuki M."/>
            <person name="Oshima K."/>
            <person name="Suda W."/>
            <person name="Oshida Y."/>
            <person name="Kitamura K."/>
            <person name="Iida T."/>
            <person name="Hattori M."/>
            <person name="Ohkuma M."/>
        </authorList>
    </citation>
    <scope>NUCLEOTIDE SEQUENCE [LARGE SCALE GENOMIC DNA]</scope>
    <source>
        <strain evidence="20">JCM 9152</strain>
    </source>
</reference>
<feature type="domain" description="3-dehydroquinate synthase N-terminal" evidence="18">
    <location>
        <begin position="68"/>
        <end position="179"/>
    </location>
</feature>
<evidence type="ECO:0000256" key="3">
    <source>
        <dbReference type="ARBA" id="ARBA00004496"/>
    </source>
</evidence>
<evidence type="ECO:0000256" key="11">
    <source>
        <dbReference type="ARBA" id="ARBA00022741"/>
    </source>
</evidence>
<comment type="caution">
    <text evidence="20">The sequence shown here is derived from an EMBL/GenBank/DDBJ whole genome shotgun (WGS) entry which is preliminary data.</text>
</comment>
<comment type="function">
    <text evidence="17">Catalyzes the conversion of 3-deoxy-D-arabino-heptulosonate 7-phosphate (DAHP) to dehydroquinate (DHQ).</text>
</comment>
<dbReference type="Pfam" id="PF24621">
    <property type="entry name" value="DHQS_C"/>
    <property type="match status" value="1"/>
</dbReference>
<dbReference type="GO" id="GO:0003856">
    <property type="term" value="F:3-dehydroquinate synthase activity"/>
    <property type="evidence" value="ECO:0007669"/>
    <property type="project" value="UniProtKB-UniRule"/>
</dbReference>
<dbReference type="GO" id="GO:0005737">
    <property type="term" value="C:cytoplasm"/>
    <property type="evidence" value="ECO:0007669"/>
    <property type="project" value="UniProtKB-SubCell"/>
</dbReference>
<evidence type="ECO:0000313" key="20">
    <source>
        <dbReference type="EMBL" id="GAE29018.1"/>
    </source>
</evidence>